<accession>A0AAN3A6M2</accession>
<reference evidence="2" key="2">
    <citation type="submission" date="2007-04" db="EMBL/GenBank/DDBJ databases">
        <title>Draft genome sequence of Bacteroides ovatus (ATCC 8483).</title>
        <authorList>
            <person name="Sudarsanam P."/>
            <person name="Ley R."/>
            <person name="Guruge J."/>
            <person name="Turnbaugh P.J."/>
            <person name="Mahowald M."/>
            <person name="Liep D."/>
            <person name="Gordon J."/>
        </authorList>
    </citation>
    <scope>NUCLEOTIDE SEQUENCE [LARGE SCALE GENOMIC DNA]</scope>
    <source>
        <strain evidence="2">ATCC 8483 / DSM 1896 / JCM 5824 / BCRC 10623 / CCUG 4943 / NCTC 11153</strain>
    </source>
</reference>
<comment type="caution">
    <text evidence="1">The sequence shown here is derived from an EMBL/GenBank/DDBJ whole genome shotgun (WGS) entry which is preliminary data.</text>
</comment>
<sequence>MKARILLFLCYVGTYFSIRSGIQGLSDYYRRESFST</sequence>
<dbReference type="AlphaFoldDB" id="A0AAN3A6M2"/>
<protein>
    <submittedName>
        <fullName evidence="1">Uncharacterized protein</fullName>
    </submittedName>
</protein>
<gene>
    <name evidence="1" type="ORF">BACOVA_03625</name>
</gene>
<dbReference type="Proteomes" id="UP000005475">
    <property type="component" value="Unassembled WGS sequence"/>
</dbReference>
<evidence type="ECO:0000313" key="2">
    <source>
        <dbReference type="Proteomes" id="UP000005475"/>
    </source>
</evidence>
<organism evidence="1 2">
    <name type="scientific">Bacteroides ovatus (strain ATCC 8483 / DSM 1896 / JCM 5824 / BCRC 10623 / CCUG 4943 / NCTC 11153)</name>
    <dbReference type="NCBI Taxonomy" id="411476"/>
    <lineage>
        <taxon>Bacteria</taxon>
        <taxon>Pseudomonadati</taxon>
        <taxon>Bacteroidota</taxon>
        <taxon>Bacteroidia</taxon>
        <taxon>Bacteroidales</taxon>
        <taxon>Bacteroidaceae</taxon>
        <taxon>Bacteroides</taxon>
    </lineage>
</organism>
<dbReference type="EMBL" id="AAXF02000051">
    <property type="protein sequence ID" value="EDO10989.1"/>
    <property type="molecule type" value="Genomic_DNA"/>
</dbReference>
<evidence type="ECO:0000313" key="1">
    <source>
        <dbReference type="EMBL" id="EDO10989.1"/>
    </source>
</evidence>
<proteinExistence type="predicted"/>
<name>A0AAN3A6M2_BACO1</name>
<reference evidence="1 2" key="1">
    <citation type="submission" date="2007-03" db="EMBL/GenBank/DDBJ databases">
        <authorList>
            <person name="Fulton L."/>
            <person name="Clifton S."/>
            <person name="Fulton B."/>
            <person name="Xu J."/>
            <person name="Minx P."/>
            <person name="Pepin K.H."/>
            <person name="Johnson M."/>
            <person name="Thiruvilangam P."/>
            <person name="Bhonagiri V."/>
            <person name="Nash W.E."/>
            <person name="Mardis E.R."/>
            <person name="Wilson R.K."/>
        </authorList>
    </citation>
    <scope>NUCLEOTIDE SEQUENCE [LARGE SCALE GENOMIC DNA]</scope>
    <source>
        <strain evidence="2">ATCC 8483 / DSM 1896 / JCM 5824 / BCRC 10623 / CCUG 4943 / NCTC 11153</strain>
    </source>
</reference>